<organism evidence="2 3">
    <name type="scientific">Zarconia navalis LEGE 11467</name>
    <dbReference type="NCBI Taxonomy" id="1828826"/>
    <lineage>
        <taxon>Bacteria</taxon>
        <taxon>Bacillati</taxon>
        <taxon>Cyanobacteriota</taxon>
        <taxon>Cyanophyceae</taxon>
        <taxon>Oscillatoriophycideae</taxon>
        <taxon>Oscillatoriales</taxon>
        <taxon>Oscillatoriales incertae sedis</taxon>
        <taxon>Zarconia</taxon>
        <taxon>Zarconia navalis</taxon>
    </lineage>
</organism>
<dbReference type="PANTHER" id="PTHR43308:SF1">
    <property type="entry name" value="OUTER MEMBRANE PROTEIN ALPHA"/>
    <property type="match status" value="1"/>
</dbReference>
<evidence type="ECO:0000313" key="3">
    <source>
        <dbReference type="Proteomes" id="UP000621799"/>
    </source>
</evidence>
<accession>A0A928VSA4</accession>
<dbReference type="PROSITE" id="PS51272">
    <property type="entry name" value="SLH"/>
    <property type="match status" value="1"/>
</dbReference>
<feature type="non-terminal residue" evidence="2">
    <location>
        <position position="145"/>
    </location>
</feature>
<dbReference type="AlphaFoldDB" id="A0A928VSA4"/>
<evidence type="ECO:0000313" key="2">
    <source>
        <dbReference type="EMBL" id="MBE9039469.1"/>
    </source>
</evidence>
<feature type="domain" description="SLH" evidence="1">
    <location>
        <begin position="57"/>
        <end position="121"/>
    </location>
</feature>
<gene>
    <name evidence="2" type="ORF">IQ235_01500</name>
</gene>
<sequence>MNLAFEEHQQTLDRESMFHFSNERSQEISVSDLPMEEIEIEEVNATQNHLSLDRVPSVDRLSDVLPSDWAYAALQSLVERYGCVDGYPDGTYRGNRPLTRYEFAAGLNKCLDAIETLLVGDFSEIDRADLETIQRLRDSFATELA</sequence>
<protein>
    <submittedName>
        <fullName evidence="2">S-layer homology domain-containing protein</fullName>
    </submittedName>
</protein>
<dbReference type="InterPro" id="IPR001119">
    <property type="entry name" value="SLH_dom"/>
</dbReference>
<proteinExistence type="predicted"/>
<comment type="caution">
    <text evidence="2">The sequence shown here is derived from an EMBL/GenBank/DDBJ whole genome shotgun (WGS) entry which is preliminary data.</text>
</comment>
<dbReference type="EMBL" id="JADEXN010000012">
    <property type="protein sequence ID" value="MBE9039469.1"/>
    <property type="molecule type" value="Genomic_DNA"/>
</dbReference>
<evidence type="ECO:0000259" key="1">
    <source>
        <dbReference type="PROSITE" id="PS51272"/>
    </source>
</evidence>
<dbReference type="PANTHER" id="PTHR43308">
    <property type="entry name" value="OUTER MEMBRANE PROTEIN ALPHA-RELATED"/>
    <property type="match status" value="1"/>
</dbReference>
<dbReference type="Proteomes" id="UP000621799">
    <property type="component" value="Unassembled WGS sequence"/>
</dbReference>
<dbReference type="InterPro" id="IPR047684">
    <property type="entry name" value="Por_som-like"/>
</dbReference>
<keyword evidence="3" id="KW-1185">Reference proteome</keyword>
<reference evidence="2" key="1">
    <citation type="submission" date="2020-10" db="EMBL/GenBank/DDBJ databases">
        <authorList>
            <person name="Castelo-Branco R."/>
            <person name="Eusebio N."/>
            <person name="Adriana R."/>
            <person name="Vieira A."/>
            <person name="Brugerolle De Fraissinette N."/>
            <person name="Rezende De Castro R."/>
            <person name="Schneider M.P."/>
            <person name="Vasconcelos V."/>
            <person name="Leao P.N."/>
        </authorList>
    </citation>
    <scope>NUCLEOTIDE SEQUENCE</scope>
    <source>
        <strain evidence="2">LEGE 11467</strain>
    </source>
</reference>
<dbReference type="Pfam" id="PF00395">
    <property type="entry name" value="SLH"/>
    <property type="match status" value="1"/>
</dbReference>
<dbReference type="InterPro" id="IPR051465">
    <property type="entry name" value="Cell_Envelope_Struct_Comp"/>
</dbReference>
<name>A0A928VSA4_9CYAN</name>
<dbReference type="NCBIfam" id="NF033921">
    <property type="entry name" value="por_somb"/>
    <property type="match status" value="1"/>
</dbReference>